<dbReference type="EMBL" id="WJBH02000009">
    <property type="protein sequence ID" value="KAI9553553.1"/>
    <property type="molecule type" value="Genomic_DNA"/>
</dbReference>
<keyword evidence="3" id="KW-1185">Reference proteome</keyword>
<proteinExistence type="predicted"/>
<keyword evidence="1" id="KW-0732">Signal</keyword>
<accession>A0AAD5L0Q1</accession>
<reference evidence="2 3" key="1">
    <citation type="submission" date="2022-05" db="EMBL/GenBank/DDBJ databases">
        <title>A multi-omics perspective on studying reproductive biology in Daphnia sinensis.</title>
        <authorList>
            <person name="Jia J."/>
        </authorList>
    </citation>
    <scope>NUCLEOTIDE SEQUENCE [LARGE SCALE GENOMIC DNA]</scope>
    <source>
        <strain evidence="2 3">WSL</strain>
    </source>
</reference>
<organism evidence="2 3">
    <name type="scientific">Daphnia sinensis</name>
    <dbReference type="NCBI Taxonomy" id="1820382"/>
    <lineage>
        <taxon>Eukaryota</taxon>
        <taxon>Metazoa</taxon>
        <taxon>Ecdysozoa</taxon>
        <taxon>Arthropoda</taxon>
        <taxon>Crustacea</taxon>
        <taxon>Branchiopoda</taxon>
        <taxon>Diplostraca</taxon>
        <taxon>Cladocera</taxon>
        <taxon>Anomopoda</taxon>
        <taxon>Daphniidae</taxon>
        <taxon>Daphnia</taxon>
        <taxon>Daphnia similis group</taxon>
    </lineage>
</organism>
<sequence>MEILQHHSACHRMLAIPVLLLLLSVSSGYILTADEQSPIENWNELVLRCRRGGDGSNSVTEEGLLPTRPVRRLGSEFLGKRAIENLCADLLFSDEIDEDWLCQCLHKWNRPPTNDQLTDEETAPAVNLNKRGLGAILLSGKRMNNNNKWNSNALNRRVIGSEFLGKRALLGSEFLGKRAIMGSEFLGKRGASGRPNGPSGIAKIE</sequence>
<dbReference type="AlphaFoldDB" id="A0AAD5L0Q1"/>
<dbReference type="Proteomes" id="UP000820818">
    <property type="component" value="Linkage Group LG9"/>
</dbReference>
<protein>
    <submittedName>
        <fullName evidence="2">Uncharacterized protein</fullName>
    </submittedName>
</protein>
<evidence type="ECO:0000313" key="3">
    <source>
        <dbReference type="Proteomes" id="UP000820818"/>
    </source>
</evidence>
<feature type="signal peptide" evidence="1">
    <location>
        <begin position="1"/>
        <end position="28"/>
    </location>
</feature>
<comment type="caution">
    <text evidence="2">The sequence shown here is derived from an EMBL/GenBank/DDBJ whole genome shotgun (WGS) entry which is preliminary data.</text>
</comment>
<feature type="chain" id="PRO_5042227988" evidence="1">
    <location>
        <begin position="29"/>
        <end position="205"/>
    </location>
</feature>
<evidence type="ECO:0000313" key="2">
    <source>
        <dbReference type="EMBL" id="KAI9553553.1"/>
    </source>
</evidence>
<evidence type="ECO:0000256" key="1">
    <source>
        <dbReference type="SAM" id="SignalP"/>
    </source>
</evidence>
<name>A0AAD5L0Q1_9CRUS</name>
<gene>
    <name evidence="2" type="ORF">GHT06_021471</name>
</gene>